<dbReference type="PROSITE" id="PS51257">
    <property type="entry name" value="PROKAR_LIPOPROTEIN"/>
    <property type="match status" value="1"/>
</dbReference>
<keyword evidence="4" id="KW-1185">Reference proteome</keyword>
<name>A0AAJ5F5H7_9DEIO</name>
<comment type="caution">
    <text evidence="2">The sequence shown here is derived from an EMBL/GenBank/DDBJ whole genome shotgun (WGS) entry which is preliminary data.</text>
</comment>
<evidence type="ECO:0000313" key="1">
    <source>
        <dbReference type="EMBL" id="MBB5296470.1"/>
    </source>
</evidence>
<dbReference type="AlphaFoldDB" id="A0AAJ5F5H7"/>
<accession>A0AAJ5F5H7</accession>
<gene>
    <name evidence="2" type="ORF">FCS05_14685</name>
    <name evidence="1" type="ORF">HNQ10_003320</name>
</gene>
<reference evidence="2 3" key="1">
    <citation type="submission" date="2019-04" db="EMBL/GenBank/DDBJ databases">
        <title>Deinococcus metalilatus MA1002 mutant No.5.</title>
        <authorList>
            <person name="Park W."/>
            <person name="Park C."/>
        </authorList>
    </citation>
    <scope>NUCLEOTIDE SEQUENCE [LARGE SCALE GENOMIC DNA]</scope>
    <source>
        <strain evidence="2 3">MA1002-m5</strain>
    </source>
</reference>
<dbReference type="RefSeq" id="WP_129118751.1">
    <property type="nucleotide sequence ID" value="NZ_BSUI01000039.1"/>
</dbReference>
<sequence length="181" mass="19087">MKKMLLGAVGLSAVLASCGNVTPGGEAFLRTNPGPELRTNYIDKATGRYIACDVTDYGTSARLQNIAIVEFYAAGTAAVNIELAGQRTTDKAAFQIDKLRRSSDNDYIADLPLNTLAPASVNAQTVDVKPQYQYVAITGTKRGSFTATVSLQAASGTISATSNAVDVYTSCVYLGNTDSRD</sequence>
<dbReference type="Proteomes" id="UP000308000">
    <property type="component" value="Unassembled WGS sequence"/>
</dbReference>
<organism evidence="2 3">
    <name type="scientific">Deinococcus metallilatus</name>
    <dbReference type="NCBI Taxonomy" id="1211322"/>
    <lineage>
        <taxon>Bacteria</taxon>
        <taxon>Thermotogati</taxon>
        <taxon>Deinococcota</taxon>
        <taxon>Deinococci</taxon>
        <taxon>Deinococcales</taxon>
        <taxon>Deinococcaceae</taxon>
        <taxon>Deinococcus</taxon>
    </lineage>
</organism>
<dbReference type="Proteomes" id="UP000536909">
    <property type="component" value="Unassembled WGS sequence"/>
</dbReference>
<protein>
    <recommendedName>
        <fullName evidence="5">Lipoprotein</fullName>
    </recommendedName>
</protein>
<dbReference type="EMBL" id="VBRC01000010">
    <property type="protein sequence ID" value="TLK24786.1"/>
    <property type="molecule type" value="Genomic_DNA"/>
</dbReference>
<evidence type="ECO:0000313" key="4">
    <source>
        <dbReference type="Proteomes" id="UP000536909"/>
    </source>
</evidence>
<evidence type="ECO:0008006" key="5">
    <source>
        <dbReference type="Google" id="ProtNLM"/>
    </source>
</evidence>
<proteinExistence type="predicted"/>
<dbReference type="EMBL" id="JACHFV010000012">
    <property type="protein sequence ID" value="MBB5296470.1"/>
    <property type="molecule type" value="Genomic_DNA"/>
</dbReference>
<reference evidence="1 4" key="2">
    <citation type="submission" date="2020-08" db="EMBL/GenBank/DDBJ databases">
        <title>Genomic Encyclopedia of Type Strains, Phase IV (KMG-IV): sequencing the most valuable type-strain genomes for metagenomic binning, comparative biology and taxonomic classification.</title>
        <authorList>
            <person name="Goeker M."/>
        </authorList>
    </citation>
    <scope>NUCLEOTIDE SEQUENCE [LARGE SCALE GENOMIC DNA]</scope>
    <source>
        <strain evidence="1 4">DSM 105434</strain>
    </source>
</reference>
<evidence type="ECO:0000313" key="2">
    <source>
        <dbReference type="EMBL" id="TLK24786.1"/>
    </source>
</evidence>
<evidence type="ECO:0000313" key="3">
    <source>
        <dbReference type="Proteomes" id="UP000308000"/>
    </source>
</evidence>